<comment type="caution">
    <text evidence="3">The sequence shown here is derived from an EMBL/GenBank/DDBJ whole genome shotgun (WGS) entry which is preliminary data.</text>
</comment>
<evidence type="ECO:0000259" key="2">
    <source>
        <dbReference type="SMART" id="SM00834"/>
    </source>
</evidence>
<dbReference type="Proteomes" id="UP001155144">
    <property type="component" value="Unassembled WGS sequence"/>
</dbReference>
<protein>
    <submittedName>
        <fullName evidence="3">FmdB family regulatory protein</fullName>
    </submittedName>
</protein>
<name>A0A9X2QY20_9BACT</name>
<accession>A0A9X2QY20</accession>
<dbReference type="Proteomes" id="UP001155110">
    <property type="component" value="Unassembled WGS sequence"/>
</dbReference>
<dbReference type="EMBL" id="JANTZM010000053">
    <property type="protein sequence ID" value="MCS4159593.1"/>
    <property type="molecule type" value="Genomic_DNA"/>
</dbReference>
<dbReference type="AlphaFoldDB" id="A0A9X2QY20"/>
<dbReference type="RefSeq" id="WP_118831823.1">
    <property type="nucleotide sequence ID" value="NZ_CALTSD010000033.1"/>
</dbReference>
<organism evidence="3 5">
    <name type="scientific">Salinibacter ruber</name>
    <dbReference type="NCBI Taxonomy" id="146919"/>
    <lineage>
        <taxon>Bacteria</taxon>
        <taxon>Pseudomonadati</taxon>
        <taxon>Rhodothermota</taxon>
        <taxon>Rhodothermia</taxon>
        <taxon>Rhodothermales</taxon>
        <taxon>Salinibacteraceae</taxon>
        <taxon>Salinibacter</taxon>
    </lineage>
</organism>
<dbReference type="Pfam" id="PF09723">
    <property type="entry name" value="Zn_ribbon_8"/>
    <property type="match status" value="1"/>
</dbReference>
<gene>
    <name evidence="3" type="ORF">GGP45_002756</name>
    <name evidence="4" type="ORF">GGP99_003586</name>
</gene>
<evidence type="ECO:0000313" key="5">
    <source>
        <dbReference type="Proteomes" id="UP001155144"/>
    </source>
</evidence>
<proteinExistence type="predicted"/>
<dbReference type="NCBIfam" id="TIGR02605">
    <property type="entry name" value="CxxC_CxxC_SSSS"/>
    <property type="match status" value="1"/>
</dbReference>
<feature type="region of interest" description="Disordered" evidence="1">
    <location>
        <begin position="43"/>
        <end position="69"/>
    </location>
</feature>
<evidence type="ECO:0000256" key="1">
    <source>
        <dbReference type="SAM" id="MobiDB-lite"/>
    </source>
</evidence>
<sequence>MPTYTYRREDGTTFEVKQSITEDPLQECPDTGQSVERIIAGSPGVLMDSEPDGDAQRDGPTCSGPLCGL</sequence>
<evidence type="ECO:0000313" key="3">
    <source>
        <dbReference type="EMBL" id="MCS4122396.1"/>
    </source>
</evidence>
<dbReference type="InterPro" id="IPR013429">
    <property type="entry name" value="Regulatory_FmdB_Zinc_ribbon"/>
</dbReference>
<reference evidence="3" key="1">
    <citation type="submission" date="2022-08" db="EMBL/GenBank/DDBJ databases">
        <title>Genomic Encyclopedia of Type Strains, Phase V (KMG-V): Genome sequencing to study the core and pangenomes of soil and plant-associated prokaryotes.</title>
        <authorList>
            <person name="Whitman W."/>
        </authorList>
    </citation>
    <scope>NUCLEOTIDE SEQUENCE</scope>
    <source>
        <strain evidence="4">SP3002</strain>
        <strain evidence="3">SP3026</strain>
    </source>
</reference>
<feature type="domain" description="Putative regulatory protein FmdB zinc ribbon" evidence="2">
    <location>
        <begin position="1"/>
        <end position="40"/>
    </location>
</feature>
<dbReference type="SMART" id="SM00834">
    <property type="entry name" value="CxxC_CXXC_SSSS"/>
    <property type="match status" value="1"/>
</dbReference>
<evidence type="ECO:0000313" key="4">
    <source>
        <dbReference type="EMBL" id="MCS4159593.1"/>
    </source>
</evidence>
<dbReference type="EMBL" id="JANUBL010000005">
    <property type="protein sequence ID" value="MCS4122396.1"/>
    <property type="molecule type" value="Genomic_DNA"/>
</dbReference>